<gene>
    <name evidence="1" type="ORF">HPHPH45_1669</name>
</gene>
<dbReference type="AlphaFoldDB" id="I9T701"/>
<accession>I9T701</accession>
<organism evidence="1 2">
    <name type="scientific">Helicobacter pylori Hp H-45</name>
    <dbReference type="NCBI Taxonomy" id="992050"/>
    <lineage>
        <taxon>Bacteria</taxon>
        <taxon>Pseudomonadati</taxon>
        <taxon>Campylobacterota</taxon>
        <taxon>Epsilonproteobacteria</taxon>
        <taxon>Campylobacterales</taxon>
        <taxon>Helicobacteraceae</taxon>
        <taxon>Helicobacter</taxon>
    </lineage>
</organism>
<dbReference type="EMBL" id="AKOQ01000014">
    <property type="protein sequence ID" value="EJB66006.1"/>
    <property type="molecule type" value="Genomic_DNA"/>
</dbReference>
<comment type="caution">
    <text evidence="1">The sequence shown here is derived from an EMBL/GenBank/DDBJ whole genome shotgun (WGS) entry which is preliminary data.</text>
</comment>
<dbReference type="PATRIC" id="fig|992050.3.peg.1634"/>
<evidence type="ECO:0000313" key="1">
    <source>
        <dbReference type="EMBL" id="EJB66006.1"/>
    </source>
</evidence>
<name>I9T701_HELPX</name>
<evidence type="ECO:0000313" key="2">
    <source>
        <dbReference type="Proteomes" id="UP000003895"/>
    </source>
</evidence>
<proteinExistence type="predicted"/>
<dbReference type="Proteomes" id="UP000003895">
    <property type="component" value="Unassembled WGS sequence"/>
</dbReference>
<reference evidence="1 2" key="1">
    <citation type="journal article" date="2013" name="Pathog. Dis.">
        <title>Genome sequences of 65 Helicobacter pylori strains isolated from asymptomatic individuals and patients with gastric cancer, peptic ulcer disease, or gastritis.</title>
        <authorList>
            <person name="Blanchard T.G."/>
            <person name="Czinn S.J."/>
            <person name="Correa P."/>
            <person name="Nakazawa T."/>
            <person name="Keelan M."/>
            <person name="Morningstar L."/>
            <person name="Santana-Cruz I."/>
            <person name="Maroo A."/>
            <person name="McCracken C."/>
            <person name="Shefchek K."/>
            <person name="Daugherty S."/>
            <person name="Song Y."/>
            <person name="Fraser C.M."/>
            <person name="Fricke W.F."/>
        </authorList>
    </citation>
    <scope>NUCLEOTIDE SEQUENCE [LARGE SCALE GENOMIC DNA]</scope>
    <source>
        <strain evidence="1 2">Hp H-45</strain>
    </source>
</reference>
<protein>
    <submittedName>
        <fullName evidence="1">Uncharacterized protein</fullName>
    </submittedName>
</protein>
<sequence length="37" mass="4175">MIKSFGWILKSVLRGVGWELKGGIHRQSIPLSPLKEL</sequence>